<dbReference type="InterPro" id="IPR025235">
    <property type="entry name" value="DUF4178"/>
</dbReference>
<dbReference type="AlphaFoldDB" id="A0A7H0VHM6"/>
<protein>
    <submittedName>
        <fullName evidence="2">DUF4178 domain-containing protein</fullName>
    </submittedName>
</protein>
<feature type="domain" description="DUF4178" evidence="1">
    <location>
        <begin position="27"/>
        <end position="169"/>
    </location>
</feature>
<proteinExistence type="predicted"/>
<dbReference type="RefSeq" id="WP_210759750.1">
    <property type="nucleotide sequence ID" value="NZ_CP060139.1"/>
</dbReference>
<reference evidence="2 3" key="1">
    <citation type="submission" date="2020-08" db="EMBL/GenBank/DDBJ databases">
        <title>Croceimicrobium hydrocarbonivorans gen. nov., sp. nov., a novel marine bacterium isolated from a bacterial consortium that degrades polyethylene terephthalate.</title>
        <authorList>
            <person name="Liu R."/>
        </authorList>
    </citation>
    <scope>NUCLEOTIDE SEQUENCE [LARGE SCALE GENOMIC DNA]</scope>
    <source>
        <strain evidence="2 3">A20-9</strain>
    </source>
</reference>
<gene>
    <name evidence="2" type="ORF">H4K34_05115</name>
</gene>
<dbReference type="KEGG" id="chyd:H4K34_05115"/>
<dbReference type="Pfam" id="PF13785">
    <property type="entry name" value="DUF4178"/>
    <property type="match status" value="1"/>
</dbReference>
<evidence type="ECO:0000259" key="1">
    <source>
        <dbReference type="Pfam" id="PF13785"/>
    </source>
</evidence>
<name>A0A7H0VHM6_9FLAO</name>
<dbReference type="Proteomes" id="UP000516305">
    <property type="component" value="Chromosome"/>
</dbReference>
<accession>A0A7H0VHM6</accession>
<evidence type="ECO:0000313" key="3">
    <source>
        <dbReference type="Proteomes" id="UP000516305"/>
    </source>
</evidence>
<sequence length="182" mass="21704">MSLFKNLFGGKKEDPKPFSRTPMDLDLGYIFEYDMQSWEVMAVYEYDWGDEDFSKEFKVSDGQNTYYLSVEEDDEIEMTWSKKIPLRSIEGPIAQQIEEDERPPETIVYESRTYYLDEESAGYFHEKGSDENAWAEFMVWDYYDKKEEYQLSIEQWGPRSFEASHGKVLKNHEISDILPREQ</sequence>
<evidence type="ECO:0000313" key="2">
    <source>
        <dbReference type="EMBL" id="QNR25224.1"/>
    </source>
</evidence>
<dbReference type="EMBL" id="CP060139">
    <property type="protein sequence ID" value="QNR25224.1"/>
    <property type="molecule type" value="Genomic_DNA"/>
</dbReference>
<keyword evidence="3" id="KW-1185">Reference proteome</keyword>
<organism evidence="2 3">
    <name type="scientific">Croceimicrobium hydrocarbonivorans</name>
    <dbReference type="NCBI Taxonomy" id="2761580"/>
    <lineage>
        <taxon>Bacteria</taxon>
        <taxon>Pseudomonadati</taxon>
        <taxon>Bacteroidota</taxon>
        <taxon>Flavobacteriia</taxon>
        <taxon>Flavobacteriales</taxon>
        <taxon>Owenweeksiaceae</taxon>
        <taxon>Croceimicrobium</taxon>
    </lineage>
</organism>